<proteinExistence type="predicted"/>
<name>A0A4R5NP96_9LACO</name>
<keyword evidence="2" id="KW-1133">Transmembrane helix</keyword>
<protein>
    <recommendedName>
        <fullName evidence="5">YibE/F family protein</fullName>
    </recommendedName>
</protein>
<dbReference type="AlphaFoldDB" id="A0A4R5NP96"/>
<evidence type="ECO:0008006" key="5">
    <source>
        <dbReference type="Google" id="ProtNLM"/>
    </source>
</evidence>
<feature type="transmembrane region" description="Helical" evidence="2">
    <location>
        <begin position="303"/>
        <end position="322"/>
    </location>
</feature>
<keyword evidence="2" id="KW-0472">Membrane</keyword>
<dbReference type="Pfam" id="PF07907">
    <property type="entry name" value="YibE_F"/>
    <property type="match status" value="1"/>
</dbReference>
<dbReference type="STRING" id="1122149.FD44_GL000921"/>
<evidence type="ECO:0000256" key="1">
    <source>
        <dbReference type="SAM" id="MobiDB-lite"/>
    </source>
</evidence>
<accession>A0A4R5NP96</accession>
<keyword evidence="4" id="KW-1185">Reference proteome</keyword>
<feature type="transmembrane region" description="Helical" evidence="2">
    <location>
        <begin position="178"/>
        <end position="198"/>
    </location>
</feature>
<sequence length="371" mass="41576">MLRKRMVAHQWPIPVIVAIIAVGLLLVIGVKYDYPLYHDPVATITSVKNGKPEKQKDEFENQDTETSQKLVGKIRNGPYKNQKVRLSNTFSMSGASDKQYFKNNDVFLIIHHHGNKLNGTIRDFKRDFQLALAFWMTICLLLGIMMFSGLMAFFSVAINSILFFWAVKLNSSTQGAKVLLIFGLLTLLFAFVTLWIVIGFNRQMLVTMLATIGGTFISIGIALSVFALTHDKGMYYESMQYVTQLPKPLFLAECLLGSLGAVMDESTDIVSSLFTLKQERPDISQKQIFLSGRQIGKTIMGPLINVLFFIFMAETIPMTLLYLKNGNAWGYTFSMNMSLGMIQSLISGIGIVLSVPLASWFASLALRRKSM</sequence>
<keyword evidence="2" id="KW-0812">Transmembrane</keyword>
<feature type="compositionally biased region" description="Basic and acidic residues" evidence="1">
    <location>
        <begin position="50"/>
        <end position="59"/>
    </location>
</feature>
<evidence type="ECO:0000313" key="4">
    <source>
        <dbReference type="Proteomes" id="UP000294854"/>
    </source>
</evidence>
<feature type="transmembrane region" description="Helical" evidence="2">
    <location>
        <begin position="342"/>
        <end position="366"/>
    </location>
</feature>
<organism evidence="3 4">
    <name type="scientific">Secundilactobacillus malefermentans</name>
    <dbReference type="NCBI Taxonomy" id="176292"/>
    <lineage>
        <taxon>Bacteria</taxon>
        <taxon>Bacillati</taxon>
        <taxon>Bacillota</taxon>
        <taxon>Bacilli</taxon>
        <taxon>Lactobacillales</taxon>
        <taxon>Lactobacillaceae</taxon>
        <taxon>Secundilactobacillus</taxon>
    </lineage>
</organism>
<evidence type="ECO:0000256" key="2">
    <source>
        <dbReference type="SAM" id="Phobius"/>
    </source>
</evidence>
<feature type="transmembrane region" description="Helical" evidence="2">
    <location>
        <begin position="204"/>
        <end position="229"/>
    </location>
</feature>
<dbReference type="RefSeq" id="WP_010619410.1">
    <property type="nucleotide sequence ID" value="NZ_PUFO01000040.1"/>
</dbReference>
<feature type="transmembrane region" description="Helical" evidence="2">
    <location>
        <begin position="12"/>
        <end position="30"/>
    </location>
</feature>
<gene>
    <name evidence="3" type="ORF">C5L31_001074</name>
</gene>
<feature type="transmembrane region" description="Helical" evidence="2">
    <location>
        <begin position="133"/>
        <end position="166"/>
    </location>
</feature>
<dbReference type="InterPro" id="IPR012507">
    <property type="entry name" value="YibE_F"/>
</dbReference>
<comment type="caution">
    <text evidence="3">The sequence shown here is derived from an EMBL/GenBank/DDBJ whole genome shotgun (WGS) entry which is preliminary data.</text>
</comment>
<dbReference type="PANTHER" id="PTHR41771:SF1">
    <property type="entry name" value="MEMBRANE PROTEIN"/>
    <property type="match status" value="1"/>
</dbReference>
<dbReference type="EMBL" id="PUFO01000040">
    <property type="protein sequence ID" value="TDG78458.1"/>
    <property type="molecule type" value="Genomic_DNA"/>
</dbReference>
<feature type="region of interest" description="Disordered" evidence="1">
    <location>
        <begin position="48"/>
        <end position="67"/>
    </location>
</feature>
<evidence type="ECO:0000313" key="3">
    <source>
        <dbReference type="EMBL" id="TDG78458.1"/>
    </source>
</evidence>
<reference evidence="3 4" key="1">
    <citation type="journal article" date="2019" name="Appl. Microbiol. Biotechnol.">
        <title>Uncovering carbohydrate metabolism through a genotype-phenotype association study of 56 lactic acid bacteria genomes.</title>
        <authorList>
            <person name="Buron-Moles G."/>
            <person name="Chailyan A."/>
            <person name="Dolejs I."/>
            <person name="Forster J."/>
            <person name="Miks M.H."/>
        </authorList>
    </citation>
    <scope>NUCLEOTIDE SEQUENCE [LARGE SCALE GENOMIC DNA]</scope>
    <source>
        <strain evidence="3 4">ATCC 49373</strain>
    </source>
</reference>
<dbReference type="PANTHER" id="PTHR41771">
    <property type="entry name" value="MEMBRANE PROTEIN-RELATED"/>
    <property type="match status" value="1"/>
</dbReference>
<dbReference type="Proteomes" id="UP000294854">
    <property type="component" value="Unassembled WGS sequence"/>
</dbReference>